<reference evidence="3 4" key="1">
    <citation type="submission" date="2019-02" db="EMBL/GenBank/DDBJ databases">
        <title>Deep-cultivation of Planctomycetes and their phenomic and genomic characterization uncovers novel biology.</title>
        <authorList>
            <person name="Wiegand S."/>
            <person name="Jogler M."/>
            <person name="Boedeker C."/>
            <person name="Pinto D."/>
            <person name="Vollmers J."/>
            <person name="Rivas-Marin E."/>
            <person name="Kohn T."/>
            <person name="Peeters S.H."/>
            <person name="Heuer A."/>
            <person name="Rast P."/>
            <person name="Oberbeckmann S."/>
            <person name="Bunk B."/>
            <person name="Jeske O."/>
            <person name="Meyerdierks A."/>
            <person name="Storesund J.E."/>
            <person name="Kallscheuer N."/>
            <person name="Luecker S."/>
            <person name="Lage O.M."/>
            <person name="Pohl T."/>
            <person name="Merkel B.J."/>
            <person name="Hornburger P."/>
            <person name="Mueller R.-W."/>
            <person name="Bruemmer F."/>
            <person name="Labrenz M."/>
            <person name="Spormann A.M."/>
            <person name="Op den Camp H."/>
            <person name="Overmann J."/>
            <person name="Amann R."/>
            <person name="Jetten M.S.M."/>
            <person name="Mascher T."/>
            <person name="Medema M.H."/>
            <person name="Devos D.P."/>
            <person name="Kaster A.-K."/>
            <person name="Ovreas L."/>
            <person name="Rohde M."/>
            <person name="Galperin M.Y."/>
            <person name="Jogler C."/>
        </authorList>
    </citation>
    <scope>NUCLEOTIDE SEQUENCE [LARGE SCALE GENOMIC DNA]</scope>
    <source>
        <strain evidence="3 4">Q31a</strain>
    </source>
</reference>
<proteinExistence type="predicted"/>
<evidence type="ECO:0000313" key="3">
    <source>
        <dbReference type="EMBL" id="QDV26627.1"/>
    </source>
</evidence>
<sequence>MNGLGLILIILAAGQVNPNGLLGQLPNPAAQQDPQARNYGWEPDPVDQKLTYYIQISPEEAQQMLGRGGEIKESFSDIPAELVGRVQRFVVRFGTEPLPRTPSLEVIRTWPSINTADVTAALDSVGNGRMAEVDRSSIVDVQRSGSSSAFPPGLGANSNGSSLPNNGVSLPPAGSSGNLADEARAQSNRLSDLSTKFPTQPPTSGGYAGSTSGGYTSPTPPPSDQFLAGSRGAPPATTGLNTGSPTAQQYPSGVSGGLPSTQSPTGSNFGASANGSNTPWTSASAPPGQGSPSALTADARSSSGQNYGGPNGYSNPNYGQSSTADYSKFNSNAGQTPPSLADSGSYTQPYAGNGTPGFGGNPLTPTLNDRTLGRDPYGNAPNYSGNNYTSAPASGNPNALNAADAQELQELRSLVARRGFLTDTQTATPAPNSSSPADRPAATESKEDVDALKAKLVAAESAAVEAAEEAAQTKSMGTLVQVIFLFSAVVNVYLGVLIRKLLGRYRSLLSNIRSQTA</sequence>
<feature type="transmembrane region" description="Helical" evidence="2">
    <location>
        <begin position="479"/>
        <end position="498"/>
    </location>
</feature>
<name>A0A518GDK1_9BACT</name>
<keyword evidence="4" id="KW-1185">Reference proteome</keyword>
<keyword evidence="2" id="KW-1133">Transmembrane helix</keyword>
<accession>A0A518GDK1</accession>
<keyword evidence="2" id="KW-0812">Transmembrane</keyword>
<feature type="region of interest" description="Disordered" evidence="1">
    <location>
        <begin position="422"/>
        <end position="448"/>
    </location>
</feature>
<protein>
    <submittedName>
        <fullName evidence="3">Uncharacterized protein</fullName>
    </submittedName>
</protein>
<feature type="compositionally biased region" description="Polar residues" evidence="1">
    <location>
        <begin position="156"/>
        <end position="168"/>
    </location>
</feature>
<dbReference type="RefSeq" id="WP_145082874.1">
    <property type="nucleotide sequence ID" value="NZ_CP036298.1"/>
</dbReference>
<feature type="compositionally biased region" description="Polar residues" evidence="1">
    <location>
        <begin position="185"/>
        <end position="198"/>
    </location>
</feature>
<organism evidence="3 4">
    <name type="scientific">Aureliella helgolandensis</name>
    <dbReference type="NCBI Taxonomy" id="2527968"/>
    <lineage>
        <taxon>Bacteria</taxon>
        <taxon>Pseudomonadati</taxon>
        <taxon>Planctomycetota</taxon>
        <taxon>Planctomycetia</taxon>
        <taxon>Pirellulales</taxon>
        <taxon>Pirellulaceae</taxon>
        <taxon>Aureliella</taxon>
    </lineage>
</organism>
<dbReference type="KEGG" id="ahel:Q31a_50010"/>
<evidence type="ECO:0000313" key="4">
    <source>
        <dbReference type="Proteomes" id="UP000318017"/>
    </source>
</evidence>
<dbReference type="Proteomes" id="UP000318017">
    <property type="component" value="Chromosome"/>
</dbReference>
<feature type="region of interest" description="Disordered" evidence="1">
    <location>
        <begin position="142"/>
        <end position="399"/>
    </location>
</feature>
<dbReference type="AlphaFoldDB" id="A0A518GDK1"/>
<dbReference type="EMBL" id="CP036298">
    <property type="protein sequence ID" value="QDV26627.1"/>
    <property type="molecule type" value="Genomic_DNA"/>
</dbReference>
<feature type="compositionally biased region" description="Polar residues" evidence="1">
    <location>
        <begin position="238"/>
        <end position="281"/>
    </location>
</feature>
<feature type="compositionally biased region" description="Polar residues" evidence="1">
    <location>
        <begin position="321"/>
        <end position="350"/>
    </location>
</feature>
<feature type="compositionally biased region" description="Polar residues" evidence="1">
    <location>
        <begin position="422"/>
        <end position="436"/>
    </location>
</feature>
<evidence type="ECO:0000256" key="2">
    <source>
        <dbReference type="SAM" id="Phobius"/>
    </source>
</evidence>
<keyword evidence="2" id="KW-0472">Membrane</keyword>
<gene>
    <name evidence="3" type="ORF">Q31a_50010</name>
</gene>
<evidence type="ECO:0000256" key="1">
    <source>
        <dbReference type="SAM" id="MobiDB-lite"/>
    </source>
</evidence>
<feature type="compositionally biased region" description="Low complexity" evidence="1">
    <location>
        <begin position="282"/>
        <end position="294"/>
    </location>
</feature>
<feature type="compositionally biased region" description="Polar residues" evidence="1">
    <location>
        <begin position="381"/>
        <end position="399"/>
    </location>
</feature>